<feature type="region of interest" description="Disordered" evidence="1">
    <location>
        <begin position="610"/>
        <end position="630"/>
    </location>
</feature>
<feature type="domain" description="Spt20-like SEP" evidence="2">
    <location>
        <begin position="128"/>
        <end position="198"/>
    </location>
</feature>
<dbReference type="Gramene" id="AUR62001442-RA">
    <property type="protein sequence ID" value="AUR62001442-RA:cds"/>
    <property type="gene ID" value="AUR62001442"/>
</dbReference>
<dbReference type="OMA" id="GHIRNIQ"/>
<feature type="region of interest" description="Disordered" evidence="1">
    <location>
        <begin position="25"/>
        <end position="59"/>
    </location>
</feature>
<feature type="compositionally biased region" description="Polar residues" evidence="1">
    <location>
        <begin position="998"/>
        <end position="1029"/>
    </location>
</feature>
<dbReference type="AlphaFoldDB" id="A0A803KQY6"/>
<dbReference type="InterPro" id="IPR021950">
    <property type="entry name" value="Spt20"/>
</dbReference>
<evidence type="ECO:0000313" key="5">
    <source>
        <dbReference type="Proteomes" id="UP000596660"/>
    </source>
</evidence>
<dbReference type="Pfam" id="PF12090">
    <property type="entry name" value="Spt20_SEP"/>
    <property type="match status" value="1"/>
</dbReference>
<feature type="compositionally biased region" description="Polar residues" evidence="1">
    <location>
        <begin position="754"/>
        <end position="773"/>
    </location>
</feature>
<dbReference type="GO" id="GO:0006357">
    <property type="term" value="P:regulation of transcription by RNA polymerase II"/>
    <property type="evidence" value="ECO:0007669"/>
    <property type="project" value="TreeGrafter"/>
</dbReference>
<organism evidence="4 5">
    <name type="scientific">Chenopodium quinoa</name>
    <name type="common">Quinoa</name>
    <dbReference type="NCBI Taxonomy" id="63459"/>
    <lineage>
        <taxon>Eukaryota</taxon>
        <taxon>Viridiplantae</taxon>
        <taxon>Streptophyta</taxon>
        <taxon>Embryophyta</taxon>
        <taxon>Tracheophyta</taxon>
        <taxon>Spermatophyta</taxon>
        <taxon>Magnoliopsida</taxon>
        <taxon>eudicotyledons</taxon>
        <taxon>Gunneridae</taxon>
        <taxon>Pentapetalae</taxon>
        <taxon>Caryophyllales</taxon>
        <taxon>Chenopodiaceae</taxon>
        <taxon>Chenopodioideae</taxon>
        <taxon>Atripliceae</taxon>
        <taxon>Chenopodium</taxon>
    </lineage>
</organism>
<name>A0A803KQY6_CHEQI</name>
<evidence type="ECO:0000313" key="4">
    <source>
        <dbReference type="EnsemblPlants" id="AUR62001442-RA:cds"/>
    </source>
</evidence>
<reference evidence="4" key="2">
    <citation type="submission" date="2021-03" db="UniProtKB">
        <authorList>
            <consortium name="EnsemblPlants"/>
        </authorList>
    </citation>
    <scope>IDENTIFICATION</scope>
</reference>
<feature type="region of interest" description="Disordered" evidence="1">
    <location>
        <begin position="747"/>
        <end position="779"/>
    </location>
</feature>
<feature type="domain" description="PHL" evidence="3">
    <location>
        <begin position="605"/>
        <end position="750"/>
    </location>
</feature>
<evidence type="ECO:0000256" key="1">
    <source>
        <dbReference type="SAM" id="MobiDB-lite"/>
    </source>
</evidence>
<dbReference type="PANTHER" id="PTHR13526:SF8">
    <property type="entry name" value="TRANSCRIPTION FACTOR SPT20 HOMOLOG"/>
    <property type="match status" value="1"/>
</dbReference>
<feature type="region of interest" description="Disordered" evidence="1">
    <location>
        <begin position="953"/>
        <end position="1029"/>
    </location>
</feature>
<dbReference type="Pfam" id="PF20474">
    <property type="entry name" value="PHL"/>
    <property type="match status" value="1"/>
</dbReference>
<dbReference type="PANTHER" id="PTHR13526">
    <property type="entry name" value="TRANSCRIPTION FACTOR SPT20 HOMOLOG"/>
    <property type="match status" value="1"/>
</dbReference>
<feature type="compositionally biased region" description="Low complexity" evidence="1">
    <location>
        <begin position="953"/>
        <end position="969"/>
    </location>
</feature>
<reference evidence="4" key="1">
    <citation type="journal article" date="2017" name="Nature">
        <title>The genome of Chenopodium quinoa.</title>
        <authorList>
            <person name="Jarvis D.E."/>
            <person name="Ho Y.S."/>
            <person name="Lightfoot D.J."/>
            <person name="Schmoeckel S.M."/>
            <person name="Li B."/>
            <person name="Borm T.J.A."/>
            <person name="Ohyanagi H."/>
            <person name="Mineta K."/>
            <person name="Michell C.T."/>
            <person name="Saber N."/>
            <person name="Kharbatia N.M."/>
            <person name="Rupper R.R."/>
            <person name="Sharp A.R."/>
            <person name="Dally N."/>
            <person name="Boughton B.A."/>
            <person name="Woo Y.H."/>
            <person name="Gao G."/>
            <person name="Schijlen E.G.W.M."/>
            <person name="Guo X."/>
            <person name="Momin A.A."/>
            <person name="Negrao S."/>
            <person name="Al-Babili S."/>
            <person name="Gehring C."/>
            <person name="Roessner U."/>
            <person name="Jung C."/>
            <person name="Murphy K."/>
            <person name="Arold S.T."/>
            <person name="Gojobori T."/>
            <person name="van der Linden C.G."/>
            <person name="van Loo E.N."/>
            <person name="Jellen E.N."/>
            <person name="Maughan P.J."/>
            <person name="Tester M."/>
        </authorList>
    </citation>
    <scope>NUCLEOTIDE SEQUENCE [LARGE SCALE GENOMIC DNA]</scope>
    <source>
        <strain evidence="4">cv. PI 614886</strain>
    </source>
</reference>
<proteinExistence type="predicted"/>
<dbReference type="GO" id="GO:0000124">
    <property type="term" value="C:SAGA complex"/>
    <property type="evidence" value="ECO:0007669"/>
    <property type="project" value="InterPro"/>
</dbReference>
<feature type="compositionally biased region" description="Basic and acidic residues" evidence="1">
    <location>
        <begin position="29"/>
        <end position="46"/>
    </location>
</feature>
<protein>
    <submittedName>
        <fullName evidence="4">Uncharacterized protein</fullName>
    </submittedName>
</protein>
<dbReference type="GO" id="GO:0003712">
    <property type="term" value="F:transcription coregulator activity"/>
    <property type="evidence" value="ECO:0007669"/>
    <property type="project" value="InterPro"/>
</dbReference>
<keyword evidence="5" id="KW-1185">Reference proteome</keyword>
<dbReference type="Proteomes" id="UP000596660">
    <property type="component" value="Unplaced"/>
</dbReference>
<dbReference type="InterPro" id="IPR046468">
    <property type="entry name" value="Spt20-like_SEP"/>
</dbReference>
<evidence type="ECO:0000259" key="3">
    <source>
        <dbReference type="Pfam" id="PF20474"/>
    </source>
</evidence>
<dbReference type="InterPro" id="IPR046467">
    <property type="entry name" value="PHL_dom"/>
</dbReference>
<dbReference type="EnsemblPlants" id="AUR62001442-RA">
    <property type="protein sequence ID" value="AUR62001442-RA:cds"/>
    <property type="gene ID" value="AUR62001442"/>
</dbReference>
<evidence type="ECO:0000259" key="2">
    <source>
        <dbReference type="Pfam" id="PF12090"/>
    </source>
</evidence>
<accession>A0A803KQY6</accession>
<sequence length="1029" mass="110598">MGVSFKISKRGTKFKPKPVISESTLAIDDGEHSLETSRIPSKHDSDQKDEDAVGLSGSSLSSERHHISAEGEVSFILNLYPDGYSIGKPSENDSGLHAGFQEGSKILHPYDRTSEVLFTVRDYRKGMSDSTSNVPSSNGPATINKVHLKMSLENVVKDIPLMADDSWTYGDLMEVESRILKALQPKLCLDPVPKLDRLCKNPVSLKLDLGLRGSRKRRMRQIPEVTVTSNNRPHGKKICIDRAPESSSYRIGEVGPTSGDLMSQHIQDNVSVQGLGNQRNMHDPVSNAIGASPAGQDMPISYADMSTSVLGKLEGQEVQLSQYSNLSKRARVGSVGPDGVQHQQIGSFMDGLQASDVQWRNQFMQQPPNARGIQYPNAVLQRYPQLGGEGINNQDGVKLEKADPNVVKTDMQMMEAENGHIDPRLQQRFQQHPLLRSTIQQASWNNLSQQVEKDFKKEEQFPKRKSIQSPRFSAGAVPQSPLTAKYSEMSCNSMGTPYGAIPSAATLGQLQREKSAVTSIPAGYSTSITSSANDSMQSQHQAQLAAKRRSNSLPKTPVISGVGSPVSVNNMGGPMNASSPSVSTPQLGDQNMLEKFAKIEVVAMRHQLNRKKNKVDEYPRRSRPSSSQELQLCLSNASNYEYSKDEISTSLSKSLVGGSMNACKIRIVTVQPQANMLSVPVRTRLILSEKPNDGTVAMHYGDLEVADCLNAEDHLPALPNTHLADLLAVQFCALMNREGYFTDDQVQLRPPRNTVPSNSQPNAPAVTPNNSVADMQHPESESNVFDVTTAISVPTFSPHVANKYNAAIECIWAGCEYAIGMMMGLGPAMGMGNIGNMGLGGLGNVMGIGGARGMSASGISAPVGPISGIGGNMGQNPLNMSQANAISQHLRAGTFTPQQAHAALLAQRLKMMQSRGMMGGTQSGMTEATSPLQAVVSPPQVGSPSTLGIPQQMNQQVAQQQASPQQMGQRTPMSPPLSSGPMHPMSTGNPEACPASPALSSQTLGSVGSITNSSMDLQGVNKSNSVTNT</sequence>